<evidence type="ECO:0000313" key="2">
    <source>
        <dbReference type="Proteomes" id="UP000823891"/>
    </source>
</evidence>
<proteinExistence type="predicted"/>
<protein>
    <recommendedName>
        <fullName evidence="3">Helix-turn-helix type 11 domain-containing protein</fullName>
    </recommendedName>
</protein>
<reference evidence="1" key="1">
    <citation type="journal article" date="2021" name="PeerJ">
        <title>Extensive microbial diversity within the chicken gut microbiome revealed by metagenomics and culture.</title>
        <authorList>
            <person name="Gilroy R."/>
            <person name="Ravi A."/>
            <person name="Getino M."/>
            <person name="Pursley I."/>
            <person name="Horton D.L."/>
            <person name="Alikhan N.F."/>
            <person name="Baker D."/>
            <person name="Gharbi K."/>
            <person name="Hall N."/>
            <person name="Watson M."/>
            <person name="Adriaenssens E.M."/>
            <person name="Foster-Nyarko E."/>
            <person name="Jarju S."/>
            <person name="Secka A."/>
            <person name="Antonio M."/>
            <person name="Oren A."/>
            <person name="Chaudhuri R.R."/>
            <person name="La Ragione R."/>
            <person name="Hildebrand F."/>
            <person name="Pallen M.J."/>
        </authorList>
    </citation>
    <scope>NUCLEOTIDE SEQUENCE</scope>
    <source>
        <strain evidence="1">USAMLcec2-132</strain>
    </source>
</reference>
<organism evidence="1 2">
    <name type="scientific">Candidatus Eisenbergiella merdavium</name>
    <dbReference type="NCBI Taxonomy" id="2838551"/>
    <lineage>
        <taxon>Bacteria</taxon>
        <taxon>Bacillati</taxon>
        <taxon>Bacillota</taxon>
        <taxon>Clostridia</taxon>
        <taxon>Lachnospirales</taxon>
        <taxon>Lachnospiraceae</taxon>
        <taxon>Eisenbergiella</taxon>
    </lineage>
</organism>
<reference evidence="1" key="2">
    <citation type="submission" date="2021-04" db="EMBL/GenBank/DDBJ databases">
        <authorList>
            <person name="Gilroy R."/>
        </authorList>
    </citation>
    <scope>NUCLEOTIDE SEQUENCE</scope>
    <source>
        <strain evidence="1">USAMLcec2-132</strain>
    </source>
</reference>
<gene>
    <name evidence="1" type="ORF">H9761_10570</name>
</gene>
<dbReference type="Proteomes" id="UP000823891">
    <property type="component" value="Unassembled WGS sequence"/>
</dbReference>
<name>A0A9D2NFD2_9FIRM</name>
<comment type="caution">
    <text evidence="1">The sequence shown here is derived from an EMBL/GenBank/DDBJ whole genome shotgun (WGS) entry which is preliminary data.</text>
</comment>
<sequence>MKIAVFTPKIYLQPFEAAIRSLNGQDCFFCLEYSDFHEICTLYERIQGEADGLLFSGSAPENYFHSRFPSIRLPVCSMRHSPLLTALALLRFSHENPQIPLTKVFCDGIANVTDRKLYESCLGPKLMPRSLTTWHYTDHLLEELAEEIIRLYRAGEICHGFFTISSLYERVAAEGLPCTHLALPPENITEGLRRILALTEGHREKENQQLSMILHYAGQGETDYNEREYREATLKKLLVDYKRENGLSELSIDAFNGRLELSLSASCDPQRPWLPMLQCLQAIRESYPDGLLAGIGVGEQPRQAHSSALSALSWAKDFTKDSSKDCSASCCFCLQEGTLTGPLLSDCCLAIHTNLLSLSANIASELSVTPMNYVRAITVMEQLQESGNASAPVTSELLARYLNVTVRSANRILSALEKRKIIREAAVSLPASGKGRPVRCYELAAPVVI</sequence>
<accession>A0A9D2NFD2</accession>
<dbReference type="AlphaFoldDB" id="A0A9D2NFD2"/>
<evidence type="ECO:0008006" key="3">
    <source>
        <dbReference type="Google" id="ProtNLM"/>
    </source>
</evidence>
<dbReference type="EMBL" id="DWWS01000038">
    <property type="protein sequence ID" value="HJC24138.1"/>
    <property type="molecule type" value="Genomic_DNA"/>
</dbReference>
<evidence type="ECO:0000313" key="1">
    <source>
        <dbReference type="EMBL" id="HJC24138.1"/>
    </source>
</evidence>